<dbReference type="Proteomes" id="UP000887540">
    <property type="component" value="Unplaced"/>
</dbReference>
<dbReference type="WBParaSite" id="ACRNAN_scaffold9388.g29608.t1">
    <property type="protein sequence ID" value="ACRNAN_scaffold9388.g29608.t1"/>
    <property type="gene ID" value="ACRNAN_scaffold9388.g29608"/>
</dbReference>
<keyword evidence="2" id="KW-1185">Reference proteome</keyword>
<feature type="region of interest" description="Disordered" evidence="1">
    <location>
        <begin position="74"/>
        <end position="111"/>
    </location>
</feature>
<evidence type="ECO:0000313" key="2">
    <source>
        <dbReference type="Proteomes" id="UP000887540"/>
    </source>
</evidence>
<accession>A0A914EM02</accession>
<evidence type="ECO:0000256" key="1">
    <source>
        <dbReference type="SAM" id="MobiDB-lite"/>
    </source>
</evidence>
<dbReference type="AlphaFoldDB" id="A0A914EM02"/>
<protein>
    <submittedName>
        <fullName evidence="3">Uncharacterized protein</fullName>
    </submittedName>
</protein>
<sequence length="135" mass="15704">MSESEEIEENEQNDENIIEDKPRFVLVEVTQLEKLLKRCPQCGKLPGGKKTGKSRAIMVYQSFSKAKGEKVVKYKKRPPSEGWKKDLVDKSVERKRQQGKENPIEEDKNEYDENIEIVLDKLETLLNFDSDDEDN</sequence>
<proteinExistence type="predicted"/>
<feature type="compositionally biased region" description="Basic and acidic residues" evidence="1">
    <location>
        <begin position="74"/>
        <end position="106"/>
    </location>
</feature>
<evidence type="ECO:0000313" key="3">
    <source>
        <dbReference type="WBParaSite" id="ACRNAN_scaffold9388.g29608.t1"/>
    </source>
</evidence>
<organism evidence="2 3">
    <name type="scientific">Acrobeloides nanus</name>
    <dbReference type="NCBI Taxonomy" id="290746"/>
    <lineage>
        <taxon>Eukaryota</taxon>
        <taxon>Metazoa</taxon>
        <taxon>Ecdysozoa</taxon>
        <taxon>Nematoda</taxon>
        <taxon>Chromadorea</taxon>
        <taxon>Rhabditida</taxon>
        <taxon>Tylenchina</taxon>
        <taxon>Cephalobomorpha</taxon>
        <taxon>Cephaloboidea</taxon>
        <taxon>Cephalobidae</taxon>
        <taxon>Acrobeloides</taxon>
    </lineage>
</organism>
<name>A0A914EM02_9BILA</name>
<reference evidence="3" key="1">
    <citation type="submission" date="2022-11" db="UniProtKB">
        <authorList>
            <consortium name="WormBaseParasite"/>
        </authorList>
    </citation>
    <scope>IDENTIFICATION</scope>
</reference>